<organism evidence="2 3">
    <name type="scientific">Halioglobus japonicus</name>
    <dbReference type="NCBI Taxonomy" id="930805"/>
    <lineage>
        <taxon>Bacteria</taxon>
        <taxon>Pseudomonadati</taxon>
        <taxon>Pseudomonadota</taxon>
        <taxon>Gammaproteobacteria</taxon>
        <taxon>Cellvibrionales</taxon>
        <taxon>Halieaceae</taxon>
        <taxon>Halioglobus</taxon>
    </lineage>
</organism>
<dbReference type="InterPro" id="IPR002575">
    <property type="entry name" value="Aminoglycoside_PTrfase"/>
</dbReference>
<evidence type="ECO:0000313" key="2">
    <source>
        <dbReference type="EMBL" id="PLW84933.1"/>
    </source>
</evidence>
<dbReference type="Gene3D" id="3.90.1200.10">
    <property type="match status" value="1"/>
</dbReference>
<keyword evidence="3" id="KW-1185">Reference proteome</keyword>
<dbReference type="InterPro" id="IPR011009">
    <property type="entry name" value="Kinase-like_dom_sf"/>
</dbReference>
<sequence length="345" mass="38659">MRPTPTDLQPWALSELTRRGEGPAPSTEVAFAPLTGDASARRYYRLECGQAGYIVVDAPPATEKNREFLGVQQLLAAGNVRVPAVLASDLECGYWLLEDLGDRQLLAELNEDSVASRYGQAFQMLHQFGRLLPDDPTWAKYDHALFSEELSRFPEWFVGQMLGLASPPPSWQHLEAILIESALEQPRVLVHRDFHSRNLMILPSEALALIDFQDAVVGPACYDLVSLLRDCYVRWPADKVEAWALEYLAQAQQAGELVGVSPPQFLRWFDLMGLQRHIKVLGTFARLYLRDGKTAYLDDLPLVVSYVREMLARYGETPGPISEAAAWFESDVMAAVRQQPWGSAL</sequence>
<feature type="domain" description="Aminoglycoside phosphotransferase" evidence="1">
    <location>
        <begin position="32"/>
        <end position="252"/>
    </location>
</feature>
<evidence type="ECO:0000259" key="1">
    <source>
        <dbReference type="Pfam" id="PF01636"/>
    </source>
</evidence>
<dbReference type="AlphaFoldDB" id="A0AAP8SMD8"/>
<proteinExistence type="predicted"/>
<protein>
    <submittedName>
        <fullName evidence="2">Aminoglycoside phosphotransferase</fullName>
    </submittedName>
</protein>
<dbReference type="SUPFAM" id="SSF56112">
    <property type="entry name" value="Protein kinase-like (PK-like)"/>
    <property type="match status" value="1"/>
</dbReference>
<dbReference type="RefSeq" id="WP_084197803.1">
    <property type="nucleotide sequence ID" value="NZ_BMYL01000004.1"/>
</dbReference>
<reference evidence="2 3" key="1">
    <citation type="submission" date="2018-01" db="EMBL/GenBank/DDBJ databases">
        <title>The draft genome sequence of Halioglobus japonicus S1-36.</title>
        <authorList>
            <person name="Du Z.-J."/>
            <person name="Shi M.-J."/>
        </authorList>
    </citation>
    <scope>NUCLEOTIDE SEQUENCE [LARGE SCALE GENOMIC DNA]</scope>
    <source>
        <strain evidence="2 3">S1-36</strain>
    </source>
</reference>
<accession>A0AAP8SMD8</accession>
<dbReference type="EMBL" id="PKUR01000004">
    <property type="protein sequence ID" value="PLW84933.1"/>
    <property type="molecule type" value="Genomic_DNA"/>
</dbReference>
<gene>
    <name evidence="2" type="ORF">C0029_15425</name>
</gene>
<dbReference type="Gene3D" id="3.30.200.20">
    <property type="entry name" value="Phosphorylase Kinase, domain 1"/>
    <property type="match status" value="1"/>
</dbReference>
<comment type="caution">
    <text evidence="2">The sequence shown here is derived from an EMBL/GenBank/DDBJ whole genome shotgun (WGS) entry which is preliminary data.</text>
</comment>
<dbReference type="Pfam" id="PF01636">
    <property type="entry name" value="APH"/>
    <property type="match status" value="1"/>
</dbReference>
<evidence type="ECO:0000313" key="3">
    <source>
        <dbReference type="Proteomes" id="UP000235162"/>
    </source>
</evidence>
<name>A0AAP8SMD8_9GAMM</name>
<dbReference type="Proteomes" id="UP000235162">
    <property type="component" value="Unassembled WGS sequence"/>
</dbReference>